<dbReference type="EMBL" id="JBHUFV010000033">
    <property type="protein sequence ID" value="MFD1934345.1"/>
    <property type="molecule type" value="Genomic_DNA"/>
</dbReference>
<dbReference type="PANTHER" id="PTHR32268">
    <property type="entry name" value="HOMOSERINE O-ACETYLTRANSFERASE"/>
    <property type="match status" value="1"/>
</dbReference>
<reference evidence="3" key="1">
    <citation type="journal article" date="2019" name="Int. J. Syst. Evol. Microbiol.">
        <title>The Global Catalogue of Microorganisms (GCM) 10K type strain sequencing project: providing services to taxonomists for standard genome sequencing and annotation.</title>
        <authorList>
            <consortium name="The Broad Institute Genomics Platform"/>
            <consortium name="The Broad Institute Genome Sequencing Center for Infectious Disease"/>
            <person name="Wu L."/>
            <person name="Ma J."/>
        </authorList>
    </citation>
    <scope>NUCLEOTIDE SEQUENCE [LARGE SCALE GENOMIC DNA]</scope>
    <source>
        <strain evidence="3">ICMP 6774ER</strain>
    </source>
</reference>
<comment type="caution">
    <text evidence="2">The sequence shown here is derived from an EMBL/GenBank/DDBJ whole genome shotgun (WGS) entry which is preliminary data.</text>
</comment>
<evidence type="ECO:0000313" key="2">
    <source>
        <dbReference type="EMBL" id="MFD1934345.1"/>
    </source>
</evidence>
<evidence type="ECO:0000259" key="1">
    <source>
        <dbReference type="Pfam" id="PF00561"/>
    </source>
</evidence>
<feature type="domain" description="AB hydrolase-1" evidence="1">
    <location>
        <begin position="37"/>
        <end position="312"/>
    </location>
</feature>
<dbReference type="RefSeq" id="WP_379574396.1">
    <property type="nucleotide sequence ID" value="NZ_JBHUFV010000033.1"/>
</dbReference>
<sequence length="335" mass="36227">MEIFELGDFQLISGATLPAARLAYQTFGELNAAKDNVIVFPTFLGAPAEVLNGWIGEGRPLDPSRYFIVLPGHFGLAPSSAPSNTPAPFAGPAFPEVSIADDVIAQRRLLADRFDVHEVRLVLGWSIGAIQVYEWALRFGDVVRRIAPIAGAPTPPPWTKLWLKTVVEEPITADPHWNGGDYQDASAVSGGLARVAHGSALTAPPRSFYYGSAEVWRTLGFDSVDGFVQGFWEGFWLPQDPNDVVVQARKARASWPGADGETLQEVLGRVTAKTTVAALTGDSLFPPAECRQYASWIPGAQFREIDSVYGHLATFGLSEGDVKAIDDVIRHALEG</sequence>
<dbReference type="GO" id="GO:0016787">
    <property type="term" value="F:hydrolase activity"/>
    <property type="evidence" value="ECO:0007669"/>
    <property type="project" value="UniProtKB-KW"/>
</dbReference>
<dbReference type="InterPro" id="IPR000073">
    <property type="entry name" value="AB_hydrolase_1"/>
</dbReference>
<dbReference type="Gene3D" id="3.40.50.1820">
    <property type="entry name" value="alpha/beta hydrolase"/>
    <property type="match status" value="1"/>
</dbReference>
<evidence type="ECO:0000313" key="3">
    <source>
        <dbReference type="Proteomes" id="UP001597368"/>
    </source>
</evidence>
<keyword evidence="2" id="KW-0378">Hydrolase</keyword>
<organism evidence="2 3">
    <name type="scientific">Nonomuraea mangrovi</name>
    <dbReference type="NCBI Taxonomy" id="2316207"/>
    <lineage>
        <taxon>Bacteria</taxon>
        <taxon>Bacillati</taxon>
        <taxon>Actinomycetota</taxon>
        <taxon>Actinomycetes</taxon>
        <taxon>Streptosporangiales</taxon>
        <taxon>Streptosporangiaceae</taxon>
        <taxon>Nonomuraea</taxon>
    </lineage>
</organism>
<protein>
    <submittedName>
        <fullName evidence="2">Alpha/beta fold hydrolase</fullName>
    </submittedName>
</protein>
<dbReference type="SUPFAM" id="SSF53474">
    <property type="entry name" value="alpha/beta-Hydrolases"/>
    <property type="match status" value="1"/>
</dbReference>
<keyword evidence="3" id="KW-1185">Reference proteome</keyword>
<accession>A0ABW4SZQ7</accession>
<gene>
    <name evidence="2" type="ORF">ACFSKW_23015</name>
</gene>
<dbReference type="InterPro" id="IPR008220">
    <property type="entry name" value="HAT_MetX-like"/>
</dbReference>
<dbReference type="Pfam" id="PF00561">
    <property type="entry name" value="Abhydrolase_1"/>
    <property type="match status" value="1"/>
</dbReference>
<name>A0ABW4SZQ7_9ACTN</name>
<dbReference type="InterPro" id="IPR029058">
    <property type="entry name" value="AB_hydrolase_fold"/>
</dbReference>
<dbReference type="Proteomes" id="UP001597368">
    <property type="component" value="Unassembled WGS sequence"/>
</dbReference>
<dbReference type="PANTHER" id="PTHR32268:SF15">
    <property type="entry name" value="HOMOSERINE ACETYLTRANSFERASE FAMILY PROTEIN (AFU_ORTHOLOGUE AFUA_1G15350)"/>
    <property type="match status" value="1"/>
</dbReference>
<proteinExistence type="predicted"/>
<dbReference type="PIRSF" id="PIRSF000443">
    <property type="entry name" value="Homoser_Ac_trans"/>
    <property type="match status" value="1"/>
</dbReference>